<dbReference type="PANTHER" id="PTHR48071:SF22">
    <property type="entry name" value="DELETED IN MALIGNANT BRAIN TUMORS 1 PROTEIN-LIKE"/>
    <property type="match status" value="1"/>
</dbReference>
<reference evidence="12 13" key="1">
    <citation type="submission" date="2018-10" db="EMBL/GenBank/DDBJ databases">
        <title>Genome assembly for a Yunnan-Guizhou Plateau 3E fish, Anabarilius grahami (Regan), and its evolutionary and genetic applications.</title>
        <authorList>
            <person name="Jiang W."/>
        </authorList>
    </citation>
    <scope>NUCLEOTIDE SEQUENCE [LARGE SCALE GENOMIC DNA]</scope>
    <source>
        <strain evidence="12">AG-KIZ</strain>
        <tissue evidence="12">Muscle</tissue>
    </source>
</reference>
<feature type="disulfide bond" evidence="9">
    <location>
        <begin position="906"/>
        <end position="916"/>
    </location>
</feature>
<feature type="disulfide bond" evidence="9">
    <location>
        <begin position="773"/>
        <end position="834"/>
    </location>
</feature>
<feature type="disulfide bond" evidence="9">
    <location>
        <begin position="191"/>
        <end position="201"/>
    </location>
</feature>
<feature type="disulfide bond" evidence="9">
    <location>
        <begin position="804"/>
        <end position="814"/>
    </location>
</feature>
<sequence>MLWSVQLFLLLGCTTVIGSDIRLVNGDSCSGRVEVLYNGIWGTVCDDYWGLSDAAVVCREMGCGNVIEAKSEAYFGQGSGQIWMDDVQCADTESSLKNCGTPRWGIHDCGHNEDAGVICNSVRLVNGSDSCSGRVEVLYNGIWGTVCDDGWDLSDAAVVCREMGCRNVIEAKSAAYFGQGSGQIWMDDVQCAGNESTLKNCSSNGWGVHNCGHQQDAGVICQLSVRLVNGDNSCSGRVEALYNGTWGTVCDDDWDLSDAAVVCREMGCGNVIESKSEAYFGQGSGQIWMDDVNCVGTESSLKNCWTPGWGIHDCGHNEDAGVICNSVRLVNGSDSCSGRVEVLYNGRWGTVCDDDWDLSDAAVVCKEMGCGNVIEPKSAAYFGQGSGQIWMDDVQCAGNESTLKNCSSNGWGVHNCGHQQDAGVICQLSVRLVNGDNSCSGRVEILYNGIWGTVCDDYWDLTNAAVVCREMGCGNVKEAKSEAYFGQGSGQIWMDDVNCVGTESSLKNCWTPGWGIHDCGHNEDAGVICNSIKLVNGGDSCSGRVQVHNNGIWGTVCDDDWDLSDAAVVCREMGCRNVIEAKSGAYFGQGSGQIWMDDVNCAGNESSLKNCGTLGWGIHDCGHHKDAGVICNSVRLVNGDSCSGRVEVLYNGTWGTVCDDYWDLTDAAVVCREMDCGNVIEAKSVAYFGQGSGQTWMDDVNCIGTESSLKNCWTPGWGIHDCGHDKDAGVICNSVRLVNGDNSCSGRVEVLYKGRWGTVFDDYWDLSDAAVVCREMGCGNVIESKSEAYFGQGSGQIWMDDVNCVGTESSLKNCWTPRWGIHNCVHHEDAGAICNSVRLVNGHKFCSGRVEVLYNGIWGTVCDDYWDLSDAAVVCREMGCGNVIEAKTAAYFGQGSGQIWMDDVNCAGNESTLKNCSSNGWGVHNCGHQQDAGVICQSIWMTGEYLPGASTVNGVDRERPPYQQNRFTPSFSVLSFCYVEMSI</sequence>
<evidence type="ECO:0000256" key="6">
    <source>
        <dbReference type="ARBA" id="ARBA00058074"/>
    </source>
</evidence>
<feature type="signal peptide" evidence="10">
    <location>
        <begin position="1"/>
        <end position="18"/>
    </location>
</feature>
<feature type="disulfide bond" evidence="9">
    <location>
        <begin position="671"/>
        <end position="732"/>
    </location>
</feature>
<comment type="subunit">
    <text evidence="7">Interacts with LGALS1 and laminin.</text>
</comment>
<feature type="disulfide bond" evidence="9">
    <location>
        <begin position="455"/>
        <end position="519"/>
    </location>
</feature>
<feature type="disulfide bond" evidence="9">
    <location>
        <begin position="263"/>
        <end position="324"/>
    </location>
</feature>
<feature type="disulfide bond" evidence="9">
    <location>
        <begin position="862"/>
        <end position="926"/>
    </location>
</feature>
<name>A0A3N0XD53_ANAGA</name>
<keyword evidence="2" id="KW-0677">Repeat</keyword>
<dbReference type="GO" id="GO:0016020">
    <property type="term" value="C:membrane"/>
    <property type="evidence" value="ECO:0007669"/>
    <property type="project" value="InterPro"/>
</dbReference>
<dbReference type="PROSITE" id="PS00420">
    <property type="entry name" value="SRCR_1"/>
    <property type="match status" value="7"/>
</dbReference>
<feature type="domain" description="SRCR" evidence="11">
    <location>
        <begin position="21"/>
        <end position="120"/>
    </location>
</feature>
<evidence type="ECO:0000256" key="9">
    <source>
        <dbReference type="PROSITE-ProRule" id="PRU00196"/>
    </source>
</evidence>
<keyword evidence="13" id="KW-1185">Reference proteome</keyword>
<evidence type="ECO:0000256" key="3">
    <source>
        <dbReference type="ARBA" id="ARBA00023157"/>
    </source>
</evidence>
<protein>
    <recommendedName>
        <fullName evidence="8">Soluble scavenger receptor cysteine-rich domain-containing protein SSC5D</fullName>
    </recommendedName>
</protein>
<feature type="domain" description="SRCR" evidence="11">
    <location>
        <begin position="327"/>
        <end position="427"/>
    </location>
</feature>
<feature type="domain" description="SRCR" evidence="11">
    <location>
        <begin position="122"/>
        <end position="222"/>
    </location>
</feature>
<comment type="caution">
    <text evidence="12">The sequence shown here is derived from an EMBL/GenBank/DDBJ whole genome shotgun (WGS) entry which is preliminary data.</text>
</comment>
<gene>
    <name evidence="12" type="ORF">DPX16_12858</name>
</gene>
<feature type="disulfide bond" evidence="9">
    <location>
        <begin position="557"/>
        <end position="621"/>
    </location>
</feature>
<feature type="domain" description="SRCR" evidence="11">
    <location>
        <begin position="430"/>
        <end position="530"/>
    </location>
</feature>
<feature type="disulfide bond" evidence="9">
    <location>
        <begin position="658"/>
        <end position="722"/>
    </location>
</feature>
<feature type="chain" id="PRO_5018193623" description="Soluble scavenger receptor cysteine-rich domain-containing protein SSC5D" evidence="10">
    <location>
        <begin position="19"/>
        <end position="983"/>
    </location>
</feature>
<feature type="disulfide bond" evidence="9">
    <location>
        <begin position="250"/>
        <end position="314"/>
    </location>
</feature>
<dbReference type="SMART" id="SM00202">
    <property type="entry name" value="SR"/>
    <property type="match status" value="9"/>
</dbReference>
<feature type="disulfide bond" evidence="9">
    <location>
        <begin position="468"/>
        <end position="529"/>
    </location>
</feature>
<feature type="domain" description="SRCR" evidence="11">
    <location>
        <begin position="225"/>
        <end position="325"/>
    </location>
</feature>
<dbReference type="InterPro" id="IPR001190">
    <property type="entry name" value="SRCR"/>
</dbReference>
<dbReference type="InterPro" id="IPR036772">
    <property type="entry name" value="SRCR-like_dom_sf"/>
</dbReference>
<feature type="domain" description="SRCR" evidence="11">
    <location>
        <begin position="735"/>
        <end position="835"/>
    </location>
</feature>
<feature type="domain" description="SRCR" evidence="11">
    <location>
        <begin position="634"/>
        <end position="733"/>
    </location>
</feature>
<comment type="function">
    <text evidence="6">Binds to extracellular matrix proteins. Binds to pathogen-associated molecular patterns (PAMPs) present on the cell walls of Gram-positive and Gram-negative bacteria and fungi, behaving as a pattern recognition receptor (PRR). Induces bacterial and fungal aggregation and subsequent inhibition of PAMP-induced cytokine release. Does not possess intrinsic bactericidal activity. May play a role in the innate defense and homeostasis of certain epithelial surfaces.</text>
</comment>
<feature type="disulfide bond" evidence="9">
    <location>
        <begin position="89"/>
        <end position="99"/>
    </location>
</feature>
<accession>A0A3N0XD53</accession>
<evidence type="ECO:0000256" key="10">
    <source>
        <dbReference type="SAM" id="SignalP"/>
    </source>
</evidence>
<feature type="disulfide bond" evidence="9">
    <location>
        <begin position="396"/>
        <end position="406"/>
    </location>
</feature>
<feature type="disulfide bond" evidence="9">
    <location>
        <begin position="160"/>
        <end position="221"/>
    </location>
</feature>
<evidence type="ECO:0000256" key="8">
    <source>
        <dbReference type="ARBA" id="ARBA00069168"/>
    </source>
</evidence>
<dbReference type="PROSITE" id="PS50287">
    <property type="entry name" value="SRCR_2"/>
    <property type="match status" value="9"/>
</dbReference>
<dbReference type="SUPFAM" id="SSF56487">
    <property type="entry name" value="SRCR-like"/>
    <property type="match status" value="9"/>
</dbReference>
<feature type="disulfide bond" evidence="9">
    <location>
        <begin position="875"/>
        <end position="936"/>
    </location>
</feature>
<evidence type="ECO:0000256" key="1">
    <source>
        <dbReference type="ARBA" id="ARBA00022729"/>
    </source>
</evidence>
<keyword evidence="4" id="KW-0675">Receptor</keyword>
<organism evidence="12 13">
    <name type="scientific">Anabarilius grahami</name>
    <name type="common">Kanglang fish</name>
    <name type="synonym">Barilius grahami</name>
    <dbReference type="NCBI Taxonomy" id="495550"/>
    <lineage>
        <taxon>Eukaryota</taxon>
        <taxon>Metazoa</taxon>
        <taxon>Chordata</taxon>
        <taxon>Craniata</taxon>
        <taxon>Vertebrata</taxon>
        <taxon>Euteleostomi</taxon>
        <taxon>Actinopterygii</taxon>
        <taxon>Neopterygii</taxon>
        <taxon>Teleostei</taxon>
        <taxon>Ostariophysi</taxon>
        <taxon>Cypriniformes</taxon>
        <taxon>Xenocyprididae</taxon>
        <taxon>Xenocypridinae</taxon>
        <taxon>Xenocypridinae incertae sedis</taxon>
        <taxon>Anabarilius</taxon>
    </lineage>
</organism>
<dbReference type="PRINTS" id="PR00258">
    <property type="entry name" value="SPERACTRCPTR"/>
</dbReference>
<dbReference type="Gene3D" id="3.10.250.10">
    <property type="entry name" value="SRCR-like domain"/>
    <property type="match status" value="9"/>
</dbReference>
<feature type="disulfide bond" evidence="9">
    <location>
        <begin position="58"/>
        <end position="119"/>
    </location>
</feature>
<dbReference type="Pfam" id="PF00530">
    <property type="entry name" value="SRCR"/>
    <property type="match status" value="9"/>
</dbReference>
<dbReference type="AlphaFoldDB" id="A0A3N0XD53"/>
<feature type="disulfide bond" evidence="9">
    <location>
        <begin position="294"/>
        <end position="304"/>
    </location>
</feature>
<feature type="domain" description="SRCR" evidence="11">
    <location>
        <begin position="532"/>
        <end position="632"/>
    </location>
</feature>
<evidence type="ECO:0000259" key="11">
    <source>
        <dbReference type="PROSITE" id="PS50287"/>
    </source>
</evidence>
<feature type="disulfide bond" evidence="9">
    <location>
        <begin position="570"/>
        <end position="631"/>
    </location>
</feature>
<feature type="disulfide bond" evidence="9">
    <location>
        <begin position="352"/>
        <end position="416"/>
    </location>
</feature>
<feature type="disulfide bond" evidence="9">
    <location>
        <begin position="147"/>
        <end position="211"/>
    </location>
</feature>
<keyword evidence="5" id="KW-0325">Glycoprotein</keyword>
<dbReference type="FunFam" id="3.10.250.10:FF:000007">
    <property type="entry name" value="Soluble scavenger receptor cysteine-rich domain-containing protein SSC5D"/>
    <property type="match status" value="2"/>
</dbReference>
<evidence type="ECO:0000256" key="4">
    <source>
        <dbReference type="ARBA" id="ARBA00023170"/>
    </source>
</evidence>
<dbReference type="FunFam" id="3.10.250.10:FF:000006">
    <property type="entry name" value="neurotrypsin isoform X2"/>
    <property type="match status" value="7"/>
</dbReference>
<evidence type="ECO:0000313" key="12">
    <source>
        <dbReference type="EMBL" id="ROI15306.1"/>
    </source>
</evidence>
<keyword evidence="1 10" id="KW-0732">Signal</keyword>
<feature type="disulfide bond" evidence="9">
    <location>
        <begin position="45"/>
        <end position="109"/>
    </location>
</feature>
<feature type="disulfide bond" evidence="9">
    <location>
        <begin position="601"/>
        <end position="611"/>
    </location>
</feature>
<feature type="domain" description="SRCR" evidence="11">
    <location>
        <begin position="837"/>
        <end position="937"/>
    </location>
</feature>
<dbReference type="PANTHER" id="PTHR48071">
    <property type="entry name" value="SRCR DOMAIN-CONTAINING PROTEIN"/>
    <property type="match status" value="1"/>
</dbReference>
<dbReference type="OrthoDB" id="536948at2759"/>
<keyword evidence="3 9" id="KW-1015">Disulfide bond</keyword>
<feature type="disulfide bond" evidence="9">
    <location>
        <begin position="499"/>
        <end position="509"/>
    </location>
</feature>
<evidence type="ECO:0000256" key="7">
    <source>
        <dbReference type="ARBA" id="ARBA00064153"/>
    </source>
</evidence>
<feature type="disulfide bond" evidence="9">
    <location>
        <begin position="365"/>
        <end position="426"/>
    </location>
</feature>
<dbReference type="EMBL" id="RJVU01079805">
    <property type="protein sequence ID" value="ROI15306.1"/>
    <property type="molecule type" value="Genomic_DNA"/>
</dbReference>
<proteinExistence type="predicted"/>
<dbReference type="Proteomes" id="UP000281406">
    <property type="component" value="Unassembled WGS sequence"/>
</dbReference>
<evidence type="ECO:0000256" key="2">
    <source>
        <dbReference type="ARBA" id="ARBA00022737"/>
    </source>
</evidence>
<evidence type="ECO:0000313" key="13">
    <source>
        <dbReference type="Proteomes" id="UP000281406"/>
    </source>
</evidence>
<feature type="disulfide bond" evidence="9">
    <location>
        <begin position="702"/>
        <end position="712"/>
    </location>
</feature>
<evidence type="ECO:0000256" key="5">
    <source>
        <dbReference type="ARBA" id="ARBA00023180"/>
    </source>
</evidence>
<comment type="caution">
    <text evidence="9">Lacks conserved residue(s) required for the propagation of feature annotation.</text>
</comment>